<dbReference type="WBParaSite" id="PgB03_g108_t11">
    <property type="protein sequence ID" value="PgB03_g108_t11"/>
    <property type="gene ID" value="PgB03_g108"/>
</dbReference>
<sequence>MSKEAEEEVNPVPTEAIVDESSVVEDAVKAEIIAGEDTEQLSEMSDDNDNLTILSGSKYHFSRNLTSWYRRIAPLIRNKKVRVLAVLNFFLTLIVMLLFLTIILLFGIVVYVKRQAALAVPKHMPCLFEWGEWSECSSTCRRSTKNDPPMMRRHITRIFNATGGIYAPCPVGLKVGYIQHAPCNVQICPKKLSRFNWTECFYRIPHIGKRSGCYKVRRLEPIDQLITIDSTSLYKECKKKDCPEFMP</sequence>
<reference evidence="3 4" key="1">
    <citation type="submission" date="2022-11" db="UniProtKB">
        <authorList>
            <consortium name="WormBaseParasite"/>
        </authorList>
    </citation>
    <scope>IDENTIFICATION</scope>
</reference>
<keyword evidence="2" id="KW-1185">Reference proteome</keyword>
<evidence type="ECO:0000256" key="1">
    <source>
        <dbReference type="SAM" id="Phobius"/>
    </source>
</evidence>
<dbReference type="AlphaFoldDB" id="A0A914ZGK4"/>
<dbReference type="InterPro" id="IPR036383">
    <property type="entry name" value="TSP1_rpt_sf"/>
</dbReference>
<dbReference type="WBParaSite" id="PgB03_g108_t08">
    <property type="protein sequence ID" value="PgB03_g108_t08"/>
    <property type="gene ID" value="PgB03_g108"/>
</dbReference>
<keyword evidence="1" id="KW-1133">Transmembrane helix</keyword>
<evidence type="ECO:0000313" key="2">
    <source>
        <dbReference type="Proteomes" id="UP000887569"/>
    </source>
</evidence>
<evidence type="ECO:0000313" key="5">
    <source>
        <dbReference type="WBParaSite" id="PgB03_g108_t09"/>
    </source>
</evidence>
<dbReference type="InterPro" id="IPR000884">
    <property type="entry name" value="TSP1_rpt"/>
</dbReference>
<dbReference type="PROSITE" id="PS50092">
    <property type="entry name" value="TSP1"/>
    <property type="match status" value="1"/>
</dbReference>
<dbReference type="WBParaSite" id="PgB03_g108_t07">
    <property type="protein sequence ID" value="PgB03_g108_t07"/>
    <property type="gene ID" value="PgB03_g108"/>
</dbReference>
<dbReference type="Gene3D" id="2.20.100.10">
    <property type="entry name" value="Thrombospondin type-1 (TSP1) repeat"/>
    <property type="match status" value="1"/>
</dbReference>
<keyword evidence="1" id="KW-0472">Membrane</keyword>
<dbReference type="WBParaSite" id="PgB03_g108_t09">
    <property type="protein sequence ID" value="PgB03_g108_t09"/>
    <property type="gene ID" value="PgB03_g108"/>
</dbReference>
<dbReference type="WBParaSite" id="PgB03_g108_t10">
    <property type="protein sequence ID" value="PgB03_g108_t10"/>
    <property type="gene ID" value="PgB03_g108"/>
</dbReference>
<evidence type="ECO:0000313" key="4">
    <source>
        <dbReference type="WBParaSite" id="PgB03_g108_t08"/>
    </source>
</evidence>
<accession>A0A914ZGK4</accession>
<name>A0A914ZGK4_PARUN</name>
<organism evidence="2 5">
    <name type="scientific">Parascaris univalens</name>
    <name type="common">Nematode worm</name>
    <dbReference type="NCBI Taxonomy" id="6257"/>
    <lineage>
        <taxon>Eukaryota</taxon>
        <taxon>Metazoa</taxon>
        <taxon>Ecdysozoa</taxon>
        <taxon>Nematoda</taxon>
        <taxon>Chromadorea</taxon>
        <taxon>Rhabditida</taxon>
        <taxon>Spirurina</taxon>
        <taxon>Ascaridomorpha</taxon>
        <taxon>Ascaridoidea</taxon>
        <taxon>Ascarididae</taxon>
        <taxon>Parascaris</taxon>
    </lineage>
</organism>
<keyword evidence="1" id="KW-0812">Transmembrane</keyword>
<feature type="transmembrane region" description="Helical" evidence="1">
    <location>
        <begin position="85"/>
        <end position="112"/>
    </location>
</feature>
<dbReference type="Proteomes" id="UP000887569">
    <property type="component" value="Unplaced"/>
</dbReference>
<protein>
    <submittedName>
        <fullName evidence="3 4">Secreted protein</fullName>
    </submittedName>
</protein>
<dbReference type="SMART" id="SM00209">
    <property type="entry name" value="TSP1"/>
    <property type="match status" value="1"/>
</dbReference>
<proteinExistence type="predicted"/>
<evidence type="ECO:0000313" key="3">
    <source>
        <dbReference type="WBParaSite" id="PgB03_g108_t07"/>
    </source>
</evidence>